<protein>
    <recommendedName>
        <fullName evidence="4">Activator protein</fullName>
    </recommendedName>
</protein>
<feature type="chain" id="PRO_5028860426" description="Activator protein" evidence="1">
    <location>
        <begin position="23"/>
        <end position="158"/>
    </location>
</feature>
<accession>A0A7H0LKK0</accession>
<dbReference type="AlphaFoldDB" id="A0A7H0LKK0"/>
<evidence type="ECO:0000313" key="2">
    <source>
        <dbReference type="EMBL" id="QNQ10203.1"/>
    </source>
</evidence>
<dbReference type="RefSeq" id="WP_187762507.1">
    <property type="nucleotide sequence ID" value="NZ_CP061038.1"/>
</dbReference>
<evidence type="ECO:0000256" key="1">
    <source>
        <dbReference type="SAM" id="SignalP"/>
    </source>
</evidence>
<proteinExistence type="predicted"/>
<name>A0A7H0LKK0_9SPHN</name>
<sequence>MAIIRNCVAAFACLGMVSPVLANPITSPAVGDPVTATASFTSSISGQSIFHTCHYQSMTGTVTGVDTITFVSGTSSDCPVSAGPGAISFPLIVRTTSTTQVKVDVLQLGSLAGYCTRSNVAFSWNNATSTAASGPQFMGVCTLQSASMTVTPSVVIAP</sequence>
<organism evidence="2 3">
    <name type="scientific">Sphingomonas alpina</name>
    <dbReference type="NCBI Taxonomy" id="653931"/>
    <lineage>
        <taxon>Bacteria</taxon>
        <taxon>Pseudomonadati</taxon>
        <taxon>Pseudomonadota</taxon>
        <taxon>Alphaproteobacteria</taxon>
        <taxon>Sphingomonadales</taxon>
        <taxon>Sphingomonadaceae</taxon>
        <taxon>Sphingomonas</taxon>
    </lineage>
</organism>
<evidence type="ECO:0000313" key="3">
    <source>
        <dbReference type="Proteomes" id="UP000516148"/>
    </source>
</evidence>
<dbReference type="Proteomes" id="UP000516148">
    <property type="component" value="Chromosome"/>
</dbReference>
<evidence type="ECO:0008006" key="4">
    <source>
        <dbReference type="Google" id="ProtNLM"/>
    </source>
</evidence>
<keyword evidence="3" id="KW-1185">Reference proteome</keyword>
<reference evidence="2 3" key="1">
    <citation type="submission" date="2020-09" db="EMBL/GenBank/DDBJ databases">
        <title>Sphingomonas sp., a new species isolated from pork steak.</title>
        <authorList>
            <person name="Heidler von Heilborn D."/>
        </authorList>
    </citation>
    <scope>NUCLEOTIDE SEQUENCE [LARGE SCALE GENOMIC DNA]</scope>
    <source>
        <strain evidence="3">S8-3T</strain>
    </source>
</reference>
<feature type="signal peptide" evidence="1">
    <location>
        <begin position="1"/>
        <end position="22"/>
    </location>
</feature>
<keyword evidence="1" id="KW-0732">Signal</keyword>
<dbReference type="KEGG" id="spap:H3Z74_02880"/>
<dbReference type="EMBL" id="CP061038">
    <property type="protein sequence ID" value="QNQ10203.1"/>
    <property type="molecule type" value="Genomic_DNA"/>
</dbReference>
<gene>
    <name evidence="2" type="ORF">H3Z74_02880</name>
</gene>